<dbReference type="RefSeq" id="WP_160367435.1">
    <property type="nucleotide sequence ID" value="NZ_WSQA01000001.1"/>
</dbReference>
<dbReference type="EMBL" id="WSQA01000001">
    <property type="protein sequence ID" value="MVZ60813.1"/>
    <property type="molecule type" value="Genomic_DNA"/>
</dbReference>
<dbReference type="PROSITE" id="PS51257">
    <property type="entry name" value="PROKAR_LIPOPROTEIN"/>
    <property type="match status" value="1"/>
</dbReference>
<reference evidence="1 2" key="1">
    <citation type="submission" date="2019-12" db="EMBL/GenBank/DDBJ databases">
        <authorList>
            <person name="Dong K."/>
        </authorList>
    </citation>
    <scope>NUCLEOTIDE SEQUENCE [LARGE SCALE GENOMIC DNA]</scope>
    <source>
        <strain evidence="1 2">JCM 31225</strain>
    </source>
</reference>
<evidence type="ECO:0000313" key="2">
    <source>
        <dbReference type="Proteomes" id="UP000435036"/>
    </source>
</evidence>
<keyword evidence="2" id="KW-1185">Reference proteome</keyword>
<gene>
    <name evidence="1" type="ORF">GQF63_02135</name>
</gene>
<dbReference type="AlphaFoldDB" id="A0A6N8KTP3"/>
<dbReference type="OrthoDB" id="8605367at2"/>
<evidence type="ECO:0000313" key="1">
    <source>
        <dbReference type="EMBL" id="MVZ60813.1"/>
    </source>
</evidence>
<accession>A0A6N8KTP3</accession>
<protein>
    <submittedName>
        <fullName evidence="1">Uncharacterized protein</fullName>
    </submittedName>
</protein>
<name>A0A6N8KTP3_9SPHI</name>
<comment type="caution">
    <text evidence="1">The sequence shown here is derived from an EMBL/GenBank/DDBJ whole genome shotgun (WGS) entry which is preliminary data.</text>
</comment>
<proteinExistence type="predicted"/>
<sequence length="295" mass="33449">MKLKYLSIGLAMLATACQTDSKNNNANADSNLREDTGEYTLSKADMLQDYIDALDSTDVNSIGKANAKFKELFNQGDSLNNDLAVVYFIDFMDKVSLYGHQSAIDDELDYSSLVDIEVNGGKPADAVEDGYKKISQNGYRIRQSEGMYSIQINPFYIQKEFYPYISGNMEIMLQQIAKENLEGYAEDAAIIIPFQSLVQRVIWWEDFLKNNNNKAYSPLAREQYGRYFNALTIGMDNTPAIESEQIAPYFQEAYSYLKDFAPASDSYKQLQPYIELLEKGEIEQAKGMVADLLKH</sequence>
<organism evidence="1 2">
    <name type="scientific">Sphingobacterium humi</name>
    <dbReference type="NCBI Taxonomy" id="1796905"/>
    <lineage>
        <taxon>Bacteria</taxon>
        <taxon>Pseudomonadati</taxon>
        <taxon>Bacteroidota</taxon>
        <taxon>Sphingobacteriia</taxon>
        <taxon>Sphingobacteriales</taxon>
        <taxon>Sphingobacteriaceae</taxon>
        <taxon>Sphingobacterium</taxon>
    </lineage>
</organism>
<dbReference type="Proteomes" id="UP000435036">
    <property type="component" value="Unassembled WGS sequence"/>
</dbReference>